<evidence type="ECO:0000256" key="1">
    <source>
        <dbReference type="ARBA" id="ARBA00001947"/>
    </source>
</evidence>
<comment type="cofactor">
    <cofactor evidence="1">
        <name>Zn(2+)</name>
        <dbReference type="ChEBI" id="CHEBI:29105"/>
    </cofactor>
</comment>
<dbReference type="GO" id="GO:0080164">
    <property type="term" value="P:regulation of nitric oxide metabolic process"/>
    <property type="evidence" value="ECO:0007669"/>
    <property type="project" value="TreeGrafter"/>
</dbReference>
<evidence type="ECO:0000256" key="4">
    <source>
        <dbReference type="ARBA" id="ARBA00023049"/>
    </source>
</evidence>
<sequence>MAHSDYRQRLLKLSNRLIEIQRPIQILDSIKWPLAFREQFFAKKAGVLPAADRVFYQQQRPGFDLDGAARSLEALRRDIIRELGQNDALGLILQDTAVQYRRVIDLLRSRGTADFLLHSQALYGSARDHLRGDNKSLLELGERLGAIFSLPGAKHLNQIHPKIFTAEQAVARLMERLGRYFDPAALSVILDDGIVSDASAGGDKIKINNKAVFSELDLQVLEVHEGWVHVGTTLNGREQPWLTWLSVGSPRITATQEGLAVLIETLTFSSFPNRARRISDRVTAIDLAEQGADFIDVYRHFSERGISPHDSYTIAQRVFRGGMVEGGACFTKDLSYVRGFIELVNFIRGVTMEGVPEILPMLFVGKVTLDDVPILYEHFLDGLVTAPRYLPPMFKDLNGLYVWFGFSSGIAQIDIANVQSHYRGLFHRLASAPDLPGEDCEFE</sequence>
<protein>
    <submittedName>
        <fullName evidence="5">Flavohemoglobin expression-modulating QEGLA motif protein</fullName>
    </submittedName>
</protein>
<dbReference type="GO" id="GO:0008237">
    <property type="term" value="F:metallopeptidase activity"/>
    <property type="evidence" value="ECO:0007669"/>
    <property type="project" value="UniProtKB-KW"/>
</dbReference>
<reference evidence="5 6" key="1">
    <citation type="journal article" date="2024" name="Microbiology">
        <title>Methylomarinum rosea sp. nov., a novel halophilic methanotrophic bacterium from the hypersaline Lake Elton.</title>
        <authorList>
            <person name="Suleimanov R.Z."/>
            <person name="Oshkin I.Y."/>
            <person name="Danilova O.V."/>
            <person name="Suzina N.E."/>
            <person name="Dedysh S.N."/>
        </authorList>
    </citation>
    <scope>NUCLEOTIDE SEQUENCE [LARGE SCALE GENOMIC DNA]</scope>
    <source>
        <strain evidence="5 6">Ch1-1</strain>
    </source>
</reference>
<dbReference type="Proteomes" id="UP001225378">
    <property type="component" value="Chromosome"/>
</dbReference>
<gene>
    <name evidence="5" type="ORF">Q9L42_006960</name>
</gene>
<dbReference type="InterPro" id="IPR012656">
    <property type="entry name" value="CHP02421_QEGLA"/>
</dbReference>
<organism evidence="5 6">
    <name type="scientific">Methylomarinum roseum</name>
    <dbReference type="NCBI Taxonomy" id="3067653"/>
    <lineage>
        <taxon>Bacteria</taxon>
        <taxon>Pseudomonadati</taxon>
        <taxon>Pseudomonadota</taxon>
        <taxon>Gammaproteobacteria</taxon>
        <taxon>Methylococcales</taxon>
        <taxon>Methylococcaceae</taxon>
        <taxon>Methylomarinum</taxon>
    </lineage>
</organism>
<keyword evidence="2" id="KW-0645">Protease</keyword>
<dbReference type="KEGG" id="mech:Q9L42_006960"/>
<dbReference type="PANTHER" id="PTHR31817:SF0">
    <property type="entry name" value="CHROMOSOME UNDETERMINED SCAFFOLD_67, WHOLE GENOME SHOTGUN SEQUENCE"/>
    <property type="match status" value="1"/>
</dbReference>
<dbReference type="GO" id="GO:0006508">
    <property type="term" value="P:proteolysis"/>
    <property type="evidence" value="ECO:0007669"/>
    <property type="project" value="UniProtKB-KW"/>
</dbReference>
<name>A0AAU7NY67_9GAMM</name>
<evidence type="ECO:0000256" key="3">
    <source>
        <dbReference type="ARBA" id="ARBA00022801"/>
    </source>
</evidence>
<evidence type="ECO:0000313" key="5">
    <source>
        <dbReference type="EMBL" id="XBS21857.1"/>
    </source>
</evidence>
<keyword evidence="4" id="KW-0482">Metalloprotease</keyword>
<accession>A0AAU7NY67</accession>
<keyword evidence="6" id="KW-1185">Reference proteome</keyword>
<evidence type="ECO:0000256" key="2">
    <source>
        <dbReference type="ARBA" id="ARBA00022670"/>
    </source>
</evidence>
<dbReference type="PANTHER" id="PTHR31817">
    <property type="match status" value="1"/>
</dbReference>
<dbReference type="NCBIfam" id="TIGR02421">
    <property type="entry name" value="QEGLA"/>
    <property type="match status" value="1"/>
</dbReference>
<dbReference type="SMART" id="SM01154">
    <property type="entry name" value="DUF1704"/>
    <property type="match status" value="1"/>
</dbReference>
<dbReference type="EMBL" id="CP157743">
    <property type="protein sequence ID" value="XBS21857.1"/>
    <property type="molecule type" value="Genomic_DNA"/>
</dbReference>
<proteinExistence type="predicted"/>
<dbReference type="AlphaFoldDB" id="A0AAU7NY67"/>
<dbReference type="InterPro" id="IPR012548">
    <property type="entry name" value="MATCAP"/>
</dbReference>
<keyword evidence="3" id="KW-0378">Hydrolase</keyword>
<dbReference type="RefSeq" id="WP_305909157.1">
    <property type="nucleotide sequence ID" value="NZ_CP157743.1"/>
</dbReference>
<dbReference type="Pfam" id="PF08014">
    <property type="entry name" value="MATCAP"/>
    <property type="match status" value="1"/>
</dbReference>
<evidence type="ECO:0000313" key="6">
    <source>
        <dbReference type="Proteomes" id="UP001225378"/>
    </source>
</evidence>